<evidence type="ECO:0000313" key="1">
    <source>
        <dbReference type="EMBL" id="VDO19652.1"/>
    </source>
</evidence>
<protein>
    <submittedName>
        <fullName evidence="1 3">Uncharacterized protein</fullName>
    </submittedName>
</protein>
<sequence length="118" mass="13191">MDDRWVNDEEHVSGIAGWNFLHVNAKRSVSQTSYAVLQSPGFLHCDHFNLIRSAVSRRACESAFEESVLASQVQSLEHALWGVVLVPARSRISDVLCNLRFLRLSLVVILSDVEDGIV</sequence>
<keyword evidence="2" id="KW-1185">Reference proteome</keyword>
<organism evidence="2 3">
    <name type="scientific">Heligmosomoides polygyrus</name>
    <name type="common">Parasitic roundworm</name>
    <dbReference type="NCBI Taxonomy" id="6339"/>
    <lineage>
        <taxon>Eukaryota</taxon>
        <taxon>Metazoa</taxon>
        <taxon>Ecdysozoa</taxon>
        <taxon>Nematoda</taxon>
        <taxon>Chromadorea</taxon>
        <taxon>Rhabditida</taxon>
        <taxon>Rhabditina</taxon>
        <taxon>Rhabditomorpha</taxon>
        <taxon>Strongyloidea</taxon>
        <taxon>Heligmosomidae</taxon>
        <taxon>Heligmosomoides</taxon>
    </lineage>
</organism>
<proteinExistence type="predicted"/>
<accession>A0A183F527</accession>
<evidence type="ECO:0000313" key="3">
    <source>
        <dbReference type="WBParaSite" id="HPBE_0000126901-mRNA-1"/>
    </source>
</evidence>
<name>A0A183F527_HELPZ</name>
<dbReference type="EMBL" id="UZAH01001313">
    <property type="protein sequence ID" value="VDO19652.1"/>
    <property type="molecule type" value="Genomic_DNA"/>
</dbReference>
<dbReference type="WBParaSite" id="HPBE_0000126901-mRNA-1">
    <property type="protein sequence ID" value="HPBE_0000126901-mRNA-1"/>
    <property type="gene ID" value="HPBE_0000126901"/>
</dbReference>
<dbReference type="Proteomes" id="UP000050761">
    <property type="component" value="Unassembled WGS sequence"/>
</dbReference>
<reference evidence="3" key="2">
    <citation type="submission" date="2019-09" db="UniProtKB">
        <authorList>
            <consortium name="WormBaseParasite"/>
        </authorList>
    </citation>
    <scope>IDENTIFICATION</scope>
</reference>
<evidence type="ECO:0000313" key="2">
    <source>
        <dbReference type="Proteomes" id="UP000050761"/>
    </source>
</evidence>
<reference evidence="1 2" key="1">
    <citation type="submission" date="2018-11" db="EMBL/GenBank/DDBJ databases">
        <authorList>
            <consortium name="Pathogen Informatics"/>
        </authorList>
    </citation>
    <scope>NUCLEOTIDE SEQUENCE [LARGE SCALE GENOMIC DNA]</scope>
</reference>
<gene>
    <name evidence="1" type="ORF">HPBE_LOCUS1270</name>
</gene>
<accession>A0A3P7WQ65</accession>
<dbReference type="AlphaFoldDB" id="A0A183F527"/>